<reference evidence="3 4" key="1">
    <citation type="submission" date="2023-10" db="EMBL/GenBank/DDBJ databases">
        <title>Psychrosphaera aquimaarina strain SW33 isolated from seawater.</title>
        <authorList>
            <person name="Bayburt H."/>
            <person name="Kim J.M."/>
            <person name="Choi B.J."/>
            <person name="Jeon C.O."/>
        </authorList>
    </citation>
    <scope>NUCLEOTIDE SEQUENCE [LARGE SCALE GENOMIC DNA]</scope>
    <source>
        <strain evidence="3 4">KCTC 52743</strain>
    </source>
</reference>
<gene>
    <name evidence="3" type="ORF">RT723_00910</name>
</gene>
<dbReference type="InterPro" id="IPR036869">
    <property type="entry name" value="J_dom_sf"/>
</dbReference>
<dbReference type="PROSITE" id="PS50076">
    <property type="entry name" value="DNAJ_2"/>
    <property type="match status" value="1"/>
</dbReference>
<dbReference type="CDD" id="cd06257">
    <property type="entry name" value="DnaJ"/>
    <property type="match status" value="1"/>
</dbReference>
<sequence length="210" mass="24515">MENLVLDQAILDIIKQGPISEYEIITKFKSDPYHLFNHEVMSNNLALFQTHFVIFNALYRLRDLGLQHDQYDIDIISSQITYIPLTPTLTSSESNQQQSNPIQLSQNQQAIEKLRAYYLDWRNFEKTDESNVNDLIDSFWKTMFSQSTMQMSESNLEKSLSILELDNLPTKADLKRQYLTLSNTHHPDKGGCTTKFQRLNLAYSYVKKHI</sequence>
<evidence type="ECO:0000313" key="3">
    <source>
        <dbReference type="EMBL" id="MDU0111590.1"/>
    </source>
</evidence>
<comment type="caution">
    <text evidence="3">The sequence shown here is derived from an EMBL/GenBank/DDBJ whole genome shotgun (WGS) entry which is preliminary data.</text>
</comment>
<dbReference type="Proteomes" id="UP001257914">
    <property type="component" value="Unassembled WGS sequence"/>
</dbReference>
<dbReference type="InterPro" id="IPR001623">
    <property type="entry name" value="DnaJ_domain"/>
</dbReference>
<dbReference type="SUPFAM" id="SSF46565">
    <property type="entry name" value="Chaperone J-domain"/>
    <property type="match status" value="1"/>
</dbReference>
<dbReference type="Pfam" id="PF12339">
    <property type="entry name" value="DNAJ_related"/>
    <property type="match status" value="1"/>
</dbReference>
<dbReference type="EMBL" id="JAWCUA010000001">
    <property type="protein sequence ID" value="MDU0111590.1"/>
    <property type="molecule type" value="Genomic_DNA"/>
</dbReference>
<dbReference type="Gene3D" id="1.10.287.110">
    <property type="entry name" value="DnaJ domain"/>
    <property type="match status" value="1"/>
</dbReference>
<evidence type="ECO:0000259" key="2">
    <source>
        <dbReference type="PROSITE" id="PS50076"/>
    </source>
</evidence>
<organism evidence="3 4">
    <name type="scientific">Psychrosphaera aquimarina</name>
    <dbReference type="NCBI Taxonomy" id="2044854"/>
    <lineage>
        <taxon>Bacteria</taxon>
        <taxon>Pseudomonadati</taxon>
        <taxon>Pseudomonadota</taxon>
        <taxon>Gammaproteobacteria</taxon>
        <taxon>Alteromonadales</taxon>
        <taxon>Pseudoalteromonadaceae</taxon>
        <taxon>Psychrosphaera</taxon>
    </lineage>
</organism>
<proteinExistence type="predicted"/>
<accession>A0ABU3QWQ8</accession>
<protein>
    <submittedName>
        <fullName evidence="3">DNA-J related domain-containing protein</fullName>
    </submittedName>
</protein>
<name>A0ABU3QWQ8_9GAMM</name>
<keyword evidence="1" id="KW-0143">Chaperone</keyword>
<keyword evidence="4" id="KW-1185">Reference proteome</keyword>
<dbReference type="InterPro" id="IPR021059">
    <property type="entry name" value="DnaJ-related_N"/>
</dbReference>
<evidence type="ECO:0000313" key="4">
    <source>
        <dbReference type="Proteomes" id="UP001257914"/>
    </source>
</evidence>
<dbReference type="RefSeq" id="WP_315945515.1">
    <property type="nucleotide sequence ID" value="NZ_JAWCUA010000001.1"/>
</dbReference>
<feature type="domain" description="J" evidence="2">
    <location>
        <begin position="158"/>
        <end position="210"/>
    </location>
</feature>
<evidence type="ECO:0000256" key="1">
    <source>
        <dbReference type="ARBA" id="ARBA00023186"/>
    </source>
</evidence>